<evidence type="ECO:0000313" key="3">
    <source>
        <dbReference type="Proteomes" id="UP001492380"/>
    </source>
</evidence>
<keyword evidence="3" id="KW-1185">Reference proteome</keyword>
<proteinExistence type="predicted"/>
<comment type="caution">
    <text evidence="2">The sequence shown here is derived from an EMBL/GenBank/DDBJ whole genome shotgun (WGS) entry which is preliminary data.</text>
</comment>
<feature type="compositionally biased region" description="Low complexity" evidence="1">
    <location>
        <begin position="36"/>
        <end position="47"/>
    </location>
</feature>
<evidence type="ECO:0000313" key="2">
    <source>
        <dbReference type="EMBL" id="KAK8235302.1"/>
    </source>
</evidence>
<organism evidence="2 3">
    <name type="scientific">Phyllosticta capitalensis</name>
    <dbReference type="NCBI Taxonomy" id="121624"/>
    <lineage>
        <taxon>Eukaryota</taxon>
        <taxon>Fungi</taxon>
        <taxon>Dikarya</taxon>
        <taxon>Ascomycota</taxon>
        <taxon>Pezizomycotina</taxon>
        <taxon>Dothideomycetes</taxon>
        <taxon>Dothideomycetes incertae sedis</taxon>
        <taxon>Botryosphaeriales</taxon>
        <taxon>Phyllostictaceae</taxon>
        <taxon>Phyllosticta</taxon>
    </lineage>
</organism>
<sequence length="464" mass="50852">MTWSAWTQQLPRIGNPFPGWSSRQAGARGATGQGGSSSTNNRNDSSNQGYRTTALRRTHITAGLHGSQSSEDSSSCGCHSVVGPDVSTADGDDDIEADYLEIDSDIDNIQADLTYDPLRYREAPPTALERAHTMAASATTNLTATANSLATTASSFVASAATTAVKTAATTAAAGHAALKGVPAIAAERMRSNYDELRLRGPRRRLGLLNTPSRQGMEVMAVPVVQERAMSAASSAVLRMDLSELAAGRVMVERGLRESPESMQSNIQRSGWEDGVRSRGMTGTGSSEEMVPARLPIRNQTARPEELSTFIDQAKDDEEEDEDVEEEWHDVLQSGDDSDDESFDSCIEVLELEEKGEHAMEQAQRQFQRQQKERSKRGDQPLRREIMPAEENESFADIEVIQLPETACSSPPHLSRRSREAVIQRSQPRRPPSPGSSKIAMISYNVDKLPHSERRESGKFFEWD</sequence>
<feature type="compositionally biased region" description="Basic and acidic residues" evidence="1">
    <location>
        <begin position="370"/>
        <end position="387"/>
    </location>
</feature>
<dbReference type="Proteomes" id="UP001492380">
    <property type="component" value="Unassembled WGS sequence"/>
</dbReference>
<protein>
    <submittedName>
        <fullName evidence="2">Uncharacterized protein</fullName>
    </submittedName>
</protein>
<name>A0ABR1YPD3_9PEZI</name>
<feature type="compositionally biased region" description="Acidic residues" evidence="1">
    <location>
        <begin position="315"/>
        <end position="328"/>
    </location>
</feature>
<feature type="region of interest" description="Disordered" evidence="1">
    <location>
        <begin position="315"/>
        <end position="440"/>
    </location>
</feature>
<reference evidence="2 3" key="1">
    <citation type="submission" date="2024-04" db="EMBL/GenBank/DDBJ databases">
        <title>Phyllosticta paracitricarpa is synonymous to the EU quarantine fungus P. citricarpa based on phylogenomic analyses.</title>
        <authorList>
            <consortium name="Lawrence Berkeley National Laboratory"/>
            <person name="Van Ingen-Buijs V.A."/>
            <person name="Van Westerhoven A.C."/>
            <person name="Haridas S."/>
            <person name="Skiadas P."/>
            <person name="Martin F."/>
            <person name="Groenewald J.Z."/>
            <person name="Crous P.W."/>
            <person name="Seidl M.F."/>
        </authorList>
    </citation>
    <scope>NUCLEOTIDE SEQUENCE [LARGE SCALE GENOMIC DNA]</scope>
    <source>
        <strain evidence="2 3">CBS 123374</strain>
    </source>
</reference>
<gene>
    <name evidence="2" type="ORF">HDK90DRAFT_510482</name>
</gene>
<feature type="region of interest" description="Disordered" evidence="1">
    <location>
        <begin position="257"/>
        <end position="289"/>
    </location>
</feature>
<dbReference type="EMBL" id="JBBWRZ010000005">
    <property type="protein sequence ID" value="KAK8235302.1"/>
    <property type="molecule type" value="Genomic_DNA"/>
</dbReference>
<accession>A0ABR1YPD3</accession>
<feature type="compositionally biased region" description="Polar residues" evidence="1">
    <location>
        <begin position="1"/>
        <end position="10"/>
    </location>
</feature>
<evidence type="ECO:0000256" key="1">
    <source>
        <dbReference type="SAM" id="MobiDB-lite"/>
    </source>
</evidence>
<feature type="region of interest" description="Disordered" evidence="1">
    <location>
        <begin position="1"/>
        <end position="49"/>
    </location>
</feature>